<evidence type="ECO:0000259" key="1">
    <source>
        <dbReference type="PROSITE" id="PS51186"/>
    </source>
</evidence>
<dbReference type="Gene3D" id="3.40.630.30">
    <property type="match status" value="1"/>
</dbReference>
<protein>
    <submittedName>
        <fullName evidence="2">Acetyltransferase</fullName>
    </submittedName>
</protein>
<dbReference type="EMBL" id="ML987194">
    <property type="protein sequence ID" value="KAF2250207.1"/>
    <property type="molecule type" value="Genomic_DNA"/>
</dbReference>
<feature type="domain" description="N-acetyltransferase" evidence="1">
    <location>
        <begin position="18"/>
        <end position="160"/>
    </location>
</feature>
<dbReference type="InterPro" id="IPR053144">
    <property type="entry name" value="Acetyltransferase_Butenolide"/>
</dbReference>
<reference evidence="2" key="1">
    <citation type="journal article" date="2020" name="Stud. Mycol.">
        <title>101 Dothideomycetes genomes: a test case for predicting lifestyles and emergence of pathogens.</title>
        <authorList>
            <person name="Haridas S."/>
            <person name="Albert R."/>
            <person name="Binder M."/>
            <person name="Bloem J."/>
            <person name="Labutti K."/>
            <person name="Salamov A."/>
            <person name="Andreopoulos B."/>
            <person name="Baker S."/>
            <person name="Barry K."/>
            <person name="Bills G."/>
            <person name="Bluhm B."/>
            <person name="Cannon C."/>
            <person name="Castanera R."/>
            <person name="Culley D."/>
            <person name="Daum C."/>
            <person name="Ezra D."/>
            <person name="Gonzalez J."/>
            <person name="Henrissat B."/>
            <person name="Kuo A."/>
            <person name="Liang C."/>
            <person name="Lipzen A."/>
            <person name="Lutzoni F."/>
            <person name="Magnuson J."/>
            <person name="Mondo S."/>
            <person name="Nolan M."/>
            <person name="Ohm R."/>
            <person name="Pangilinan J."/>
            <person name="Park H.-J."/>
            <person name="Ramirez L."/>
            <person name="Alfaro M."/>
            <person name="Sun H."/>
            <person name="Tritt A."/>
            <person name="Yoshinaga Y."/>
            <person name="Zwiers L.-H."/>
            <person name="Turgeon B."/>
            <person name="Goodwin S."/>
            <person name="Spatafora J."/>
            <person name="Crous P."/>
            <person name="Grigoriev I."/>
        </authorList>
    </citation>
    <scope>NUCLEOTIDE SEQUENCE</scope>
    <source>
        <strain evidence="2">CBS 122368</strain>
    </source>
</reference>
<keyword evidence="3" id="KW-1185">Reference proteome</keyword>
<dbReference type="GO" id="GO:0016747">
    <property type="term" value="F:acyltransferase activity, transferring groups other than amino-acyl groups"/>
    <property type="evidence" value="ECO:0007669"/>
    <property type="project" value="InterPro"/>
</dbReference>
<dbReference type="PANTHER" id="PTHR43233:SF1">
    <property type="entry name" value="FAMILY N-ACETYLTRANSFERASE, PUTATIVE (AFU_ORTHOLOGUE AFUA_6G03350)-RELATED"/>
    <property type="match status" value="1"/>
</dbReference>
<dbReference type="InterPro" id="IPR000182">
    <property type="entry name" value="GNAT_dom"/>
</dbReference>
<dbReference type="AlphaFoldDB" id="A0A6A6IJ50"/>
<dbReference type="PANTHER" id="PTHR43233">
    <property type="entry name" value="FAMILY N-ACETYLTRANSFERASE, PUTATIVE (AFU_ORTHOLOGUE AFUA_6G03350)-RELATED"/>
    <property type="match status" value="1"/>
</dbReference>
<proteinExistence type="predicted"/>
<evidence type="ECO:0000313" key="2">
    <source>
        <dbReference type="EMBL" id="KAF2250207.1"/>
    </source>
</evidence>
<dbReference type="OrthoDB" id="10039976at2759"/>
<dbReference type="InterPro" id="IPR016181">
    <property type="entry name" value="Acyl_CoA_acyltransferase"/>
</dbReference>
<keyword evidence="2" id="KW-0808">Transferase</keyword>
<dbReference type="RefSeq" id="XP_033685211.1">
    <property type="nucleotide sequence ID" value="XM_033821726.1"/>
</dbReference>
<dbReference type="PROSITE" id="PS51186">
    <property type="entry name" value="GNAT"/>
    <property type="match status" value="1"/>
</dbReference>
<evidence type="ECO:0000313" key="3">
    <source>
        <dbReference type="Proteomes" id="UP000800094"/>
    </source>
</evidence>
<sequence>MATKEWKQSINGQTFLISTARDLPHEFVQQAFDNPAMYWAKPISAANMKTLLDNSCTLGLYKLINGDERTPVGMARMITDYVTLAYLTDVYLADEYRSLGLGRWMIHCCREIVQEIPELRFMILLTGSEQAQQLYRRELGMKVMGTEETLAAMGARKAWIPGS</sequence>
<accession>A0A6A6IJ50</accession>
<dbReference type="GeneID" id="54575056"/>
<dbReference type="CDD" id="cd04301">
    <property type="entry name" value="NAT_SF"/>
    <property type="match status" value="1"/>
</dbReference>
<name>A0A6A6IJ50_9PLEO</name>
<dbReference type="Proteomes" id="UP000800094">
    <property type="component" value="Unassembled WGS sequence"/>
</dbReference>
<organism evidence="2 3">
    <name type="scientific">Trematosphaeria pertusa</name>
    <dbReference type="NCBI Taxonomy" id="390896"/>
    <lineage>
        <taxon>Eukaryota</taxon>
        <taxon>Fungi</taxon>
        <taxon>Dikarya</taxon>
        <taxon>Ascomycota</taxon>
        <taxon>Pezizomycotina</taxon>
        <taxon>Dothideomycetes</taxon>
        <taxon>Pleosporomycetidae</taxon>
        <taxon>Pleosporales</taxon>
        <taxon>Massarineae</taxon>
        <taxon>Trematosphaeriaceae</taxon>
        <taxon>Trematosphaeria</taxon>
    </lineage>
</organism>
<gene>
    <name evidence="2" type="ORF">BU26DRAFT_297169</name>
</gene>
<dbReference type="SUPFAM" id="SSF55729">
    <property type="entry name" value="Acyl-CoA N-acyltransferases (Nat)"/>
    <property type="match status" value="1"/>
</dbReference>
<dbReference type="Pfam" id="PF00583">
    <property type="entry name" value="Acetyltransf_1"/>
    <property type="match status" value="1"/>
</dbReference>